<dbReference type="Pfam" id="PF16363">
    <property type="entry name" value="GDP_Man_Dehyd"/>
    <property type="match status" value="1"/>
</dbReference>
<dbReference type="PANTHER" id="PTHR43000">
    <property type="entry name" value="DTDP-D-GLUCOSE 4,6-DEHYDRATASE-RELATED"/>
    <property type="match status" value="1"/>
</dbReference>
<feature type="non-terminal residue" evidence="2">
    <location>
        <position position="90"/>
    </location>
</feature>
<gene>
    <name evidence="2" type="ORF">METZ01_LOCUS243311</name>
</gene>
<feature type="domain" description="NAD(P)-binding" evidence="1">
    <location>
        <begin position="4"/>
        <end position="89"/>
    </location>
</feature>
<dbReference type="InterPro" id="IPR016040">
    <property type="entry name" value="NAD(P)-bd_dom"/>
</dbReference>
<dbReference type="SUPFAM" id="SSF51735">
    <property type="entry name" value="NAD(P)-binding Rossmann-fold domains"/>
    <property type="match status" value="1"/>
</dbReference>
<organism evidence="2">
    <name type="scientific">marine metagenome</name>
    <dbReference type="NCBI Taxonomy" id="408172"/>
    <lineage>
        <taxon>unclassified sequences</taxon>
        <taxon>metagenomes</taxon>
        <taxon>ecological metagenomes</taxon>
    </lineage>
</organism>
<evidence type="ECO:0000259" key="1">
    <source>
        <dbReference type="Pfam" id="PF16363"/>
    </source>
</evidence>
<evidence type="ECO:0000313" key="2">
    <source>
        <dbReference type="EMBL" id="SVB90457.1"/>
    </source>
</evidence>
<protein>
    <recommendedName>
        <fullName evidence="1">NAD(P)-binding domain-containing protein</fullName>
    </recommendedName>
</protein>
<sequence length="90" mass="9899">MKILVCGGAGFIGSTFVRNFLKNNVDSKITNLDALTIGSNLLNLKDLEKNQNYNFVKGDIRNETQIDGLIKNTDLVVNFAAESHVDRSIA</sequence>
<proteinExistence type="predicted"/>
<dbReference type="EMBL" id="UINC01063140">
    <property type="protein sequence ID" value="SVB90457.1"/>
    <property type="molecule type" value="Genomic_DNA"/>
</dbReference>
<reference evidence="2" key="1">
    <citation type="submission" date="2018-05" db="EMBL/GenBank/DDBJ databases">
        <authorList>
            <person name="Lanie J.A."/>
            <person name="Ng W.-L."/>
            <person name="Kazmierczak K.M."/>
            <person name="Andrzejewski T.M."/>
            <person name="Davidsen T.M."/>
            <person name="Wayne K.J."/>
            <person name="Tettelin H."/>
            <person name="Glass J.I."/>
            <person name="Rusch D."/>
            <person name="Podicherti R."/>
            <person name="Tsui H.-C.T."/>
            <person name="Winkler M.E."/>
        </authorList>
    </citation>
    <scope>NUCLEOTIDE SEQUENCE</scope>
</reference>
<dbReference type="Gene3D" id="3.40.50.720">
    <property type="entry name" value="NAD(P)-binding Rossmann-like Domain"/>
    <property type="match status" value="1"/>
</dbReference>
<accession>A0A382HU72</accession>
<dbReference type="AlphaFoldDB" id="A0A382HU72"/>
<dbReference type="InterPro" id="IPR036291">
    <property type="entry name" value="NAD(P)-bd_dom_sf"/>
</dbReference>
<name>A0A382HU72_9ZZZZ</name>